<evidence type="ECO:0000313" key="2">
    <source>
        <dbReference type="EMBL" id="CAK0800821.1"/>
    </source>
</evidence>
<dbReference type="EMBL" id="CAUYUJ010002447">
    <property type="protein sequence ID" value="CAK0800821.1"/>
    <property type="molecule type" value="Genomic_DNA"/>
</dbReference>
<proteinExistence type="predicted"/>
<evidence type="ECO:0000256" key="1">
    <source>
        <dbReference type="SAM" id="MobiDB-lite"/>
    </source>
</evidence>
<protein>
    <submittedName>
        <fullName evidence="2">Uncharacterized protein</fullName>
    </submittedName>
</protein>
<keyword evidence="3" id="KW-1185">Reference proteome</keyword>
<comment type="caution">
    <text evidence="2">The sequence shown here is derived from an EMBL/GenBank/DDBJ whole genome shotgun (WGS) entry which is preliminary data.</text>
</comment>
<gene>
    <name evidence="2" type="ORF">PCOR1329_LOCUS8865</name>
</gene>
<evidence type="ECO:0000313" key="3">
    <source>
        <dbReference type="Proteomes" id="UP001189429"/>
    </source>
</evidence>
<dbReference type="Proteomes" id="UP001189429">
    <property type="component" value="Unassembled WGS sequence"/>
</dbReference>
<organism evidence="2 3">
    <name type="scientific">Prorocentrum cordatum</name>
    <dbReference type="NCBI Taxonomy" id="2364126"/>
    <lineage>
        <taxon>Eukaryota</taxon>
        <taxon>Sar</taxon>
        <taxon>Alveolata</taxon>
        <taxon>Dinophyceae</taxon>
        <taxon>Prorocentrales</taxon>
        <taxon>Prorocentraceae</taxon>
        <taxon>Prorocentrum</taxon>
    </lineage>
</organism>
<feature type="compositionally biased region" description="Low complexity" evidence="1">
    <location>
        <begin position="185"/>
        <end position="203"/>
    </location>
</feature>
<name>A0ABN9Q8T2_9DINO</name>
<feature type="region of interest" description="Disordered" evidence="1">
    <location>
        <begin position="183"/>
        <end position="224"/>
    </location>
</feature>
<reference evidence="2" key="1">
    <citation type="submission" date="2023-10" db="EMBL/GenBank/DDBJ databases">
        <authorList>
            <person name="Chen Y."/>
            <person name="Shah S."/>
            <person name="Dougan E. K."/>
            <person name="Thang M."/>
            <person name="Chan C."/>
        </authorList>
    </citation>
    <scope>NUCLEOTIDE SEQUENCE [LARGE SCALE GENOMIC DNA]</scope>
</reference>
<sequence length="224" mass="24998">MPPNPQHAITFRLMLSSSASDHIGWGRRWPTWWEADTIGEADAFCLDALKRLDQLSIGSRRGAPPANMIRNVTRELEAANEAVGDQEDVCDVALVHKLEAESEVRVAGPPQRSAKRREEVVEVFMGWQKRAAQQGASRLRALRGESNVLLYRVAFAQDELVRARRERANMGLRPKNVRAARFVARSGPSASTSRVSSSPGARSWSRRSEPFLGTVSSRRRRRGA</sequence>
<accession>A0ABN9Q8T2</accession>